<accession>Q1RHG8</accession>
<dbReference type="Pfam" id="PF06150">
    <property type="entry name" value="ChaB"/>
    <property type="match status" value="1"/>
</dbReference>
<dbReference type="Proteomes" id="UP000001951">
    <property type="component" value="Chromosome"/>
</dbReference>
<reference evidence="1 2" key="1">
    <citation type="journal article" date="2006" name="PLoS Genet.">
        <title>Genome sequence of Rickettsia bellii illuminates the role of amoebae in gene exchanges between intracellular pathogens.</title>
        <authorList>
            <person name="Ogata H."/>
            <person name="La Scola B."/>
            <person name="Audic S."/>
            <person name="Renesto P."/>
            <person name="Blanc G."/>
            <person name="Robert C."/>
            <person name="Fournier P.-E."/>
            <person name="Claverie J.-M."/>
            <person name="Raoult D."/>
        </authorList>
    </citation>
    <scope>NUCLEOTIDE SEQUENCE [LARGE SCALE GENOMIC DNA]</scope>
    <source>
        <strain evidence="1 2">RML369-C</strain>
    </source>
</reference>
<protein>
    <submittedName>
        <fullName evidence="1">Cation transport regulator ChaB</fullName>
    </submittedName>
</protein>
<evidence type="ECO:0000313" key="2">
    <source>
        <dbReference type="Proteomes" id="UP000001951"/>
    </source>
</evidence>
<gene>
    <name evidence="1" type="primary">chaB</name>
    <name evidence="1" type="ordered locus">RBE_1115</name>
</gene>
<proteinExistence type="predicted"/>
<name>Q1RHG8_RICBR</name>
<dbReference type="SUPFAM" id="SSF140376">
    <property type="entry name" value="ChaB-like"/>
    <property type="match status" value="1"/>
</dbReference>
<dbReference type="KEGG" id="rbe:RBE_1115"/>
<dbReference type="Gene3D" id="1.10.1740.70">
    <property type="entry name" value="ChaB"/>
    <property type="match status" value="1"/>
</dbReference>
<dbReference type="InterPro" id="IPR009317">
    <property type="entry name" value="ChaB"/>
</dbReference>
<evidence type="ECO:0000313" key="1">
    <source>
        <dbReference type="EMBL" id="ABE05196.1"/>
    </source>
</evidence>
<dbReference type="EMBL" id="CP000087">
    <property type="protein sequence ID" value="ABE05196.1"/>
    <property type="molecule type" value="Genomic_DNA"/>
</dbReference>
<dbReference type="InterPro" id="IPR037205">
    <property type="entry name" value="ChaB_sf"/>
</dbReference>
<organism evidence="1 2">
    <name type="scientific">Rickettsia bellii (strain RML369-C)</name>
    <dbReference type="NCBI Taxonomy" id="336407"/>
    <lineage>
        <taxon>Bacteria</taxon>
        <taxon>Pseudomonadati</taxon>
        <taxon>Pseudomonadota</taxon>
        <taxon>Alphaproteobacteria</taxon>
        <taxon>Rickettsiales</taxon>
        <taxon>Rickettsiaceae</taxon>
        <taxon>Rickettsieae</taxon>
        <taxon>Rickettsia</taxon>
        <taxon>belli group</taxon>
    </lineage>
</organism>
<dbReference type="HOGENOM" id="CLU_179907_0_0_5"/>
<sequence>MTPNNTIYQRFFMPYKNNTDLPDSVKNHLPKHAQDIYREAFNHAFEQYKSPKKRRDNDSRETVAHKVAWSAVEKKYHKNDKGDWVSH</sequence>
<dbReference type="AlphaFoldDB" id="Q1RHG8"/>
<dbReference type="eggNOG" id="COG4572">
    <property type="taxonomic scope" value="Bacteria"/>
</dbReference>